<evidence type="ECO:0000256" key="1">
    <source>
        <dbReference type="ARBA" id="ARBA00038240"/>
    </source>
</evidence>
<feature type="region of interest" description="Disordered" evidence="2">
    <location>
        <begin position="96"/>
        <end position="117"/>
    </location>
</feature>
<protein>
    <submittedName>
        <fullName evidence="4">Putative phosphotransferase</fullName>
    </submittedName>
</protein>
<dbReference type="Pfam" id="PF01636">
    <property type="entry name" value="APH"/>
    <property type="match status" value="1"/>
</dbReference>
<evidence type="ECO:0000256" key="2">
    <source>
        <dbReference type="SAM" id="MobiDB-lite"/>
    </source>
</evidence>
<feature type="domain" description="Aminoglycoside phosphotransferase" evidence="3">
    <location>
        <begin position="27"/>
        <end position="280"/>
    </location>
</feature>
<accession>A0A3B0U019</accession>
<dbReference type="SUPFAM" id="SSF56112">
    <property type="entry name" value="Protein kinase-like (PK-like)"/>
    <property type="match status" value="1"/>
</dbReference>
<evidence type="ECO:0000259" key="3">
    <source>
        <dbReference type="Pfam" id="PF01636"/>
    </source>
</evidence>
<dbReference type="EMBL" id="UOEQ01000515">
    <property type="protein sequence ID" value="VAW24205.1"/>
    <property type="molecule type" value="Genomic_DNA"/>
</dbReference>
<comment type="similarity">
    <text evidence="1">Belongs to the pseudomonas-type ThrB family.</text>
</comment>
<sequence length="347" mass="38597">MIELLVKKSLHLWPNTKGASAKLINLSENHTFLITSANGEKTILRVHRPGYHLISDIYSELNWMVALRANAKIKTPIPIAGNDGKQVQTLSLQDVLRSGGPKNDGPNDESPKGESSKGDRLRFAVMFVFEAGAEPDEGEDLRLPFEQLGILAAKCHSHAQDWTLPSDFSRLTWDKAGILDEGAHWGDWRKAPNISAQNFIALEEAEKTLRKRLDEYGSDRSRFGIIHADMRLANLLVDDGEVKLIDFDDCGFGWFAYDFAAAISFFEDSASIPALFTSWLAGYVQERKFSKADIEIVDSMVMLRRFALLAWVGSHAETELASGLAPDFAKISARIAQKYVNTGRLVS</sequence>
<organism evidence="4">
    <name type="scientific">hydrothermal vent metagenome</name>
    <dbReference type="NCBI Taxonomy" id="652676"/>
    <lineage>
        <taxon>unclassified sequences</taxon>
        <taxon>metagenomes</taxon>
        <taxon>ecological metagenomes</taxon>
    </lineage>
</organism>
<reference evidence="4" key="1">
    <citation type="submission" date="2018-06" db="EMBL/GenBank/DDBJ databases">
        <authorList>
            <person name="Zhirakovskaya E."/>
        </authorList>
    </citation>
    <scope>NUCLEOTIDE SEQUENCE</scope>
</reference>
<dbReference type="InterPro" id="IPR002575">
    <property type="entry name" value="Aminoglycoside_PTrfase"/>
</dbReference>
<dbReference type="Gene3D" id="3.90.1200.10">
    <property type="match status" value="1"/>
</dbReference>
<dbReference type="AlphaFoldDB" id="A0A3B0U019"/>
<dbReference type="InterPro" id="IPR050249">
    <property type="entry name" value="Pseudomonas-type_ThrB"/>
</dbReference>
<evidence type="ECO:0000313" key="4">
    <source>
        <dbReference type="EMBL" id="VAW24205.1"/>
    </source>
</evidence>
<dbReference type="PANTHER" id="PTHR21064:SF6">
    <property type="entry name" value="AMINOGLYCOSIDE PHOSPHOTRANSFERASE DOMAIN-CONTAINING PROTEIN"/>
    <property type="match status" value="1"/>
</dbReference>
<dbReference type="GO" id="GO:0019202">
    <property type="term" value="F:amino acid kinase activity"/>
    <property type="evidence" value="ECO:0007669"/>
    <property type="project" value="TreeGrafter"/>
</dbReference>
<proteinExistence type="inferred from homology"/>
<gene>
    <name evidence="4" type="ORF">MNBD_ALPHA11-336</name>
</gene>
<name>A0A3B0U019_9ZZZZ</name>
<dbReference type="PANTHER" id="PTHR21064">
    <property type="entry name" value="AMINOGLYCOSIDE PHOSPHOTRANSFERASE DOMAIN-CONTAINING PROTEIN-RELATED"/>
    <property type="match status" value="1"/>
</dbReference>
<dbReference type="InterPro" id="IPR011009">
    <property type="entry name" value="Kinase-like_dom_sf"/>
</dbReference>
<keyword evidence="4" id="KW-0808">Transferase</keyword>